<evidence type="ECO:0000256" key="1">
    <source>
        <dbReference type="SAM" id="Coils"/>
    </source>
</evidence>
<sequence length="180" mass="20335">MALGLHVVATVNCADNTKAKNLFIISEKLDHGREGGDREPATTAGHEEDPRALDHTIKSVELQILQFITVDHLIRYNSTDSSAFLDSCAWTFGLQLNEQRRFGFFADFLGIEDIHAYLAHLMEELDAAKAKSAKISNEIELLNSTYMEDSNEIESDLEWMKCSLVSISAQQDREREKKDE</sequence>
<proteinExistence type="predicted"/>
<evidence type="ECO:0000256" key="2">
    <source>
        <dbReference type="SAM" id="MobiDB-lite"/>
    </source>
</evidence>
<name>A0A835JV89_9ROSI</name>
<accession>A0A835JV89</accession>
<organism evidence="3 4">
    <name type="scientific">Salix dunnii</name>
    <dbReference type="NCBI Taxonomy" id="1413687"/>
    <lineage>
        <taxon>Eukaryota</taxon>
        <taxon>Viridiplantae</taxon>
        <taxon>Streptophyta</taxon>
        <taxon>Embryophyta</taxon>
        <taxon>Tracheophyta</taxon>
        <taxon>Spermatophyta</taxon>
        <taxon>Magnoliopsida</taxon>
        <taxon>eudicotyledons</taxon>
        <taxon>Gunneridae</taxon>
        <taxon>Pentapetalae</taxon>
        <taxon>rosids</taxon>
        <taxon>fabids</taxon>
        <taxon>Malpighiales</taxon>
        <taxon>Salicaceae</taxon>
        <taxon>Saliceae</taxon>
        <taxon>Salix</taxon>
    </lineage>
</organism>
<gene>
    <name evidence="3" type="ORF">SADUNF_Sadunf09G0049200</name>
</gene>
<comment type="caution">
    <text evidence="3">The sequence shown here is derived from an EMBL/GenBank/DDBJ whole genome shotgun (WGS) entry which is preliminary data.</text>
</comment>
<dbReference type="Proteomes" id="UP000657918">
    <property type="component" value="Unassembled WGS sequence"/>
</dbReference>
<reference evidence="3 4" key="1">
    <citation type="submission" date="2020-10" db="EMBL/GenBank/DDBJ databases">
        <title>Plant Genome Project.</title>
        <authorList>
            <person name="Zhang R.-G."/>
        </authorList>
    </citation>
    <scope>NUCLEOTIDE SEQUENCE [LARGE SCALE GENOMIC DNA]</scope>
    <source>
        <strain evidence="3">FAFU-HL-1</strain>
        <tissue evidence="3">Leaf</tissue>
    </source>
</reference>
<evidence type="ECO:0000313" key="3">
    <source>
        <dbReference type="EMBL" id="KAF9675601.1"/>
    </source>
</evidence>
<keyword evidence="4" id="KW-1185">Reference proteome</keyword>
<dbReference type="PANTHER" id="PTHR36037:SF1">
    <property type="entry name" value="RNA-DIRECTED DNA POLYMERASE (REVERSE TRANSCRIPTASE)-RELATED FAMILY PROTEIN"/>
    <property type="match status" value="1"/>
</dbReference>
<feature type="region of interest" description="Disordered" evidence="2">
    <location>
        <begin position="31"/>
        <end position="50"/>
    </location>
</feature>
<dbReference type="OrthoDB" id="10530873at2759"/>
<dbReference type="PANTHER" id="PTHR36037">
    <property type="entry name" value="RNA-DIRECTED DNA POLYMERASE (REVERSE TRANSCRIPTASE)-RELATED FAMILY PROTEIN"/>
    <property type="match status" value="1"/>
</dbReference>
<keyword evidence="1" id="KW-0175">Coiled coil</keyword>
<dbReference type="EMBL" id="JADGMS010000009">
    <property type="protein sequence ID" value="KAF9675601.1"/>
    <property type="molecule type" value="Genomic_DNA"/>
</dbReference>
<protein>
    <submittedName>
        <fullName evidence="3">Uncharacterized protein</fullName>
    </submittedName>
</protein>
<feature type="coiled-coil region" evidence="1">
    <location>
        <begin position="118"/>
        <end position="145"/>
    </location>
</feature>
<dbReference type="AlphaFoldDB" id="A0A835JV89"/>
<evidence type="ECO:0000313" key="4">
    <source>
        <dbReference type="Proteomes" id="UP000657918"/>
    </source>
</evidence>